<keyword evidence="7" id="KW-0472">Membrane</keyword>
<feature type="transmembrane region" description="Helical" evidence="7">
    <location>
        <begin position="345"/>
        <end position="366"/>
    </location>
</feature>
<feature type="domain" description="CAAX prenyl protease 1 N-terminal" evidence="9">
    <location>
        <begin position="62"/>
        <end position="244"/>
    </location>
</feature>
<evidence type="ECO:0000259" key="8">
    <source>
        <dbReference type="Pfam" id="PF01435"/>
    </source>
</evidence>
<dbReference type="EMBL" id="JAMKOV010000004">
    <property type="protein sequence ID" value="KAI8040771.1"/>
    <property type="molecule type" value="Genomic_DNA"/>
</dbReference>
<evidence type="ECO:0000256" key="2">
    <source>
        <dbReference type="ARBA" id="ARBA00022670"/>
    </source>
</evidence>
<comment type="cofactor">
    <cofactor evidence="1">
        <name>Zn(2+)</name>
        <dbReference type="ChEBI" id="CHEBI:29105"/>
    </cofactor>
</comment>
<feature type="transmembrane region" description="Helical" evidence="7">
    <location>
        <begin position="38"/>
        <end position="60"/>
    </location>
</feature>
<protein>
    <recommendedName>
        <fullName evidence="12">Ste24 endopeptidase</fullName>
    </recommendedName>
</protein>
<keyword evidence="4" id="KW-0378">Hydrolase</keyword>
<dbReference type="PANTHER" id="PTHR10120">
    <property type="entry name" value="CAAX PRENYL PROTEASE 1"/>
    <property type="match status" value="1"/>
</dbReference>
<name>A0A9P9YPM7_9MUSC</name>
<keyword evidence="6" id="KW-0482">Metalloprotease</keyword>
<proteinExistence type="predicted"/>
<evidence type="ECO:0000313" key="11">
    <source>
        <dbReference type="Proteomes" id="UP001059596"/>
    </source>
</evidence>
<sequence length="480" mass="55976">MYIVALYQDPMHGKRIIISGNDIGMSLVPKEMSISDPILLRHILCLIIVIHNVFHMILCCRQLKLCKEYKAPPPEMEGIMSAGAFEASKEKQLHNSYLELFNLIIDTIYSCLDLYLCILAHIWKLTVNWYGHANHIWLNVTFMTLFSTYLVFRMLPSLFYEKLVLDPKYNVDPEKSPSLVGLICAMAFYVVFLQIGIIPLTAILMSFDRMSVWYFVVIAWLVLVLVFLLMLVTVGIFGVPCLGKSRLVKDSDMNDRLRLVLIHFKFPGRVYLMHTFHVGRPTAWVMGCFCCLRLDIHDNLKLNRGLDANDLQSGQVGAGLNDEQLPAFVAHQLAHWNLWHIRKTLAMINLSLLLYLVLFGLCYKWQTLYRAAGFTKFYPSIVGFWLVYKYLMPVYYTINAWIVFFFLRHFEYAADVYVVRRGYGVPMKAALLKLFADDYEFPYVDHCYLMWHRFRPSILQRILNLQRLEHNQRFSVVSLI</sequence>
<feature type="transmembrane region" description="Helical" evidence="7">
    <location>
        <begin position="100"/>
        <end position="123"/>
    </location>
</feature>
<keyword evidence="7" id="KW-0812">Transmembrane</keyword>
<dbReference type="Pfam" id="PF01435">
    <property type="entry name" value="Peptidase_M48"/>
    <property type="match status" value="1"/>
</dbReference>
<evidence type="ECO:0000256" key="7">
    <source>
        <dbReference type="SAM" id="Phobius"/>
    </source>
</evidence>
<keyword evidence="3" id="KW-0479">Metal-binding</keyword>
<accession>A0A9P9YPM7</accession>
<dbReference type="Pfam" id="PF16491">
    <property type="entry name" value="Peptidase_M48_N"/>
    <property type="match status" value="1"/>
</dbReference>
<evidence type="ECO:0008006" key="12">
    <source>
        <dbReference type="Google" id="ProtNLM"/>
    </source>
</evidence>
<keyword evidence="11" id="KW-1185">Reference proteome</keyword>
<feature type="domain" description="Peptidase M48" evidence="8">
    <location>
        <begin position="321"/>
        <end position="467"/>
    </location>
</feature>
<reference evidence="10" key="1">
    <citation type="journal article" date="2023" name="Genome Biol. Evol.">
        <title>Long-read-based Genome Assembly of Drosophila gunungcola Reveals Fewer Chemosensory Genes in Flower-breeding Species.</title>
        <authorList>
            <person name="Negi A."/>
            <person name="Liao B.Y."/>
            <person name="Yeh S.D."/>
        </authorList>
    </citation>
    <scope>NUCLEOTIDE SEQUENCE</scope>
    <source>
        <strain evidence="10">Sukarami</strain>
    </source>
</reference>
<dbReference type="AlphaFoldDB" id="A0A9P9YPM7"/>
<dbReference type="GO" id="GO:0004222">
    <property type="term" value="F:metalloendopeptidase activity"/>
    <property type="evidence" value="ECO:0007669"/>
    <property type="project" value="InterPro"/>
</dbReference>
<keyword evidence="7" id="KW-1133">Transmembrane helix</keyword>
<evidence type="ECO:0000256" key="5">
    <source>
        <dbReference type="ARBA" id="ARBA00022833"/>
    </source>
</evidence>
<dbReference type="OrthoDB" id="7882191at2759"/>
<feature type="transmembrane region" description="Helical" evidence="7">
    <location>
        <begin position="135"/>
        <end position="159"/>
    </location>
</feature>
<evidence type="ECO:0000256" key="3">
    <source>
        <dbReference type="ARBA" id="ARBA00022723"/>
    </source>
</evidence>
<organism evidence="10 11">
    <name type="scientific">Drosophila gunungcola</name>
    <name type="common">fruit fly</name>
    <dbReference type="NCBI Taxonomy" id="103775"/>
    <lineage>
        <taxon>Eukaryota</taxon>
        <taxon>Metazoa</taxon>
        <taxon>Ecdysozoa</taxon>
        <taxon>Arthropoda</taxon>
        <taxon>Hexapoda</taxon>
        <taxon>Insecta</taxon>
        <taxon>Pterygota</taxon>
        <taxon>Neoptera</taxon>
        <taxon>Endopterygota</taxon>
        <taxon>Diptera</taxon>
        <taxon>Brachycera</taxon>
        <taxon>Muscomorpha</taxon>
        <taxon>Ephydroidea</taxon>
        <taxon>Drosophilidae</taxon>
        <taxon>Drosophila</taxon>
        <taxon>Sophophora</taxon>
    </lineage>
</organism>
<keyword evidence="2" id="KW-0645">Protease</keyword>
<dbReference type="GO" id="GO:0046872">
    <property type="term" value="F:metal ion binding"/>
    <property type="evidence" value="ECO:0007669"/>
    <property type="project" value="UniProtKB-KW"/>
</dbReference>
<keyword evidence="5" id="KW-0862">Zinc</keyword>
<dbReference type="InterPro" id="IPR001915">
    <property type="entry name" value="Peptidase_M48"/>
</dbReference>
<feature type="transmembrane region" description="Helical" evidence="7">
    <location>
        <begin position="213"/>
        <end position="239"/>
    </location>
</feature>
<dbReference type="Proteomes" id="UP001059596">
    <property type="component" value="Unassembled WGS sequence"/>
</dbReference>
<dbReference type="InterPro" id="IPR032456">
    <property type="entry name" value="Peptidase_M48_N"/>
</dbReference>
<evidence type="ECO:0000256" key="4">
    <source>
        <dbReference type="ARBA" id="ARBA00022801"/>
    </source>
</evidence>
<evidence type="ECO:0000256" key="1">
    <source>
        <dbReference type="ARBA" id="ARBA00001947"/>
    </source>
</evidence>
<comment type="caution">
    <text evidence="10">The sequence shown here is derived from an EMBL/GenBank/DDBJ whole genome shotgun (WGS) entry which is preliminary data.</text>
</comment>
<gene>
    <name evidence="10" type="ORF">M5D96_006714</name>
</gene>
<evidence type="ECO:0000313" key="10">
    <source>
        <dbReference type="EMBL" id="KAI8040771.1"/>
    </source>
</evidence>
<evidence type="ECO:0000256" key="6">
    <source>
        <dbReference type="ARBA" id="ARBA00023049"/>
    </source>
</evidence>
<feature type="transmembrane region" description="Helical" evidence="7">
    <location>
        <begin position="179"/>
        <end position="207"/>
    </location>
</feature>
<evidence type="ECO:0000259" key="9">
    <source>
        <dbReference type="Pfam" id="PF16491"/>
    </source>
</evidence>
<feature type="transmembrane region" description="Helical" evidence="7">
    <location>
        <begin position="386"/>
        <end position="407"/>
    </location>
</feature>
<dbReference type="GO" id="GO:0006508">
    <property type="term" value="P:proteolysis"/>
    <property type="evidence" value="ECO:0007669"/>
    <property type="project" value="UniProtKB-KW"/>
</dbReference>